<proteinExistence type="predicted"/>
<evidence type="ECO:0000313" key="2">
    <source>
        <dbReference type="Proteomes" id="UP000013940"/>
    </source>
</evidence>
<accession>A0A2C9EJV8</accession>
<reference evidence="2" key="1">
    <citation type="journal article" date="2014" name="Genome Announc.">
        <title>Full-genome sequence of the plant growth-promoting bacterium Pseudomonas protegens CHA0.</title>
        <authorList>
            <person name="Jousset A."/>
            <person name="Schuldes J."/>
            <person name="Keel C."/>
            <person name="Maurhofer M."/>
            <person name="Daniel R."/>
            <person name="Scheu S."/>
            <person name="Thuermer A."/>
        </authorList>
    </citation>
    <scope>NUCLEOTIDE SEQUENCE [LARGE SCALE GENOMIC DNA]</scope>
    <source>
        <strain evidence="2">DSM 19095 / LMG 27888 / CFBP 6595 / CHA0</strain>
    </source>
</reference>
<protein>
    <submittedName>
        <fullName evidence="1">Uncharacterized protein</fullName>
    </submittedName>
</protein>
<name>A0A2C9EJV8_PSEPH</name>
<dbReference type="HOGENOM" id="CLU_3204162_0_0_6"/>
<evidence type="ECO:0000313" key="1">
    <source>
        <dbReference type="EMBL" id="AGL83940.1"/>
    </source>
</evidence>
<organism evidence="1 2">
    <name type="scientific">Pseudomonas protegens (strain DSM 19095 / LMG 27888 / CFBP 6595 / CHA0)</name>
    <dbReference type="NCBI Taxonomy" id="1124983"/>
    <lineage>
        <taxon>Bacteria</taxon>
        <taxon>Pseudomonadati</taxon>
        <taxon>Pseudomonadota</taxon>
        <taxon>Gammaproteobacteria</taxon>
        <taxon>Pseudomonadales</taxon>
        <taxon>Pseudomonadaceae</taxon>
        <taxon>Pseudomonas</taxon>
    </lineage>
</organism>
<dbReference type="Proteomes" id="UP000013940">
    <property type="component" value="Chromosome"/>
</dbReference>
<dbReference type="KEGG" id="pprc:PFLCHA0_c21690"/>
<dbReference type="AlphaFoldDB" id="A0A2C9EJV8"/>
<dbReference type="EMBL" id="CP003190">
    <property type="protein sequence ID" value="AGL83940.1"/>
    <property type="molecule type" value="Genomic_DNA"/>
</dbReference>
<gene>
    <name evidence="1" type="ORF">PFLCHA0_c21690</name>
</gene>
<sequence>MKGSSNGDALNMAFNKAAELGADSMSVVNVGSASDIQAAALKCRQ</sequence>